<evidence type="ECO:0000259" key="1">
    <source>
        <dbReference type="Pfam" id="PF21880"/>
    </source>
</evidence>
<evidence type="ECO:0000313" key="2">
    <source>
        <dbReference type="EMBL" id="PSJ39576.1"/>
    </source>
</evidence>
<keyword evidence="3" id="KW-1185">Reference proteome</keyword>
<organism evidence="2 3">
    <name type="scientific">Allosphingosinicella deserti</name>
    <dbReference type="NCBI Taxonomy" id="2116704"/>
    <lineage>
        <taxon>Bacteria</taxon>
        <taxon>Pseudomonadati</taxon>
        <taxon>Pseudomonadota</taxon>
        <taxon>Alphaproteobacteria</taxon>
        <taxon>Sphingomonadales</taxon>
        <taxon>Sphingomonadaceae</taxon>
        <taxon>Allosphingosinicella</taxon>
    </lineage>
</organism>
<dbReference type="InterPro" id="IPR054209">
    <property type="entry name" value="DUF6916"/>
</dbReference>
<dbReference type="EMBL" id="PXYI01000004">
    <property type="protein sequence ID" value="PSJ39576.1"/>
    <property type="molecule type" value="Genomic_DNA"/>
</dbReference>
<proteinExistence type="predicted"/>
<dbReference type="OrthoDB" id="8926597at2"/>
<dbReference type="RefSeq" id="WP_106513474.1">
    <property type="nucleotide sequence ID" value="NZ_PXYI01000004.1"/>
</dbReference>
<protein>
    <recommendedName>
        <fullName evidence="1">DUF6916 domain-containing protein</fullName>
    </recommendedName>
</protein>
<reference evidence="2 3" key="1">
    <citation type="submission" date="2018-03" db="EMBL/GenBank/DDBJ databases">
        <title>The draft genome of Sphingosinicella sp. GL-C-18.</title>
        <authorList>
            <person name="Liu L."/>
            <person name="Li L."/>
            <person name="Liang L."/>
            <person name="Zhang X."/>
            <person name="Wang T."/>
        </authorList>
    </citation>
    <scope>NUCLEOTIDE SEQUENCE [LARGE SCALE GENOMIC DNA]</scope>
    <source>
        <strain evidence="2 3">GL-C-18</strain>
    </source>
</reference>
<gene>
    <name evidence="2" type="ORF">C7I55_13305</name>
</gene>
<evidence type="ECO:0000313" key="3">
    <source>
        <dbReference type="Proteomes" id="UP000241167"/>
    </source>
</evidence>
<name>A0A2P7QNP6_9SPHN</name>
<dbReference type="Pfam" id="PF21880">
    <property type="entry name" value="DUF6916"/>
    <property type="match status" value="1"/>
</dbReference>
<dbReference type="AlphaFoldDB" id="A0A2P7QNP6"/>
<sequence>MGDLTVSDFAEGQEYAVPVSGGTVTLSLDRVQVLEQAMRAGGGFRLEFCGPADPVLPQATYSFAGQGETKDIFIVPIGRDAGATRYEAIFI</sequence>
<feature type="domain" description="DUF6916" evidence="1">
    <location>
        <begin position="4"/>
        <end position="90"/>
    </location>
</feature>
<accession>A0A2P7QNP6</accession>
<dbReference type="Proteomes" id="UP000241167">
    <property type="component" value="Unassembled WGS sequence"/>
</dbReference>
<comment type="caution">
    <text evidence="2">The sequence shown here is derived from an EMBL/GenBank/DDBJ whole genome shotgun (WGS) entry which is preliminary data.</text>
</comment>